<name>A0A1J5S347_9ZZZZ</name>
<protein>
    <recommendedName>
        <fullName evidence="2">Integrase catalytic domain-containing protein</fullName>
    </recommendedName>
</protein>
<organism evidence="1">
    <name type="scientific">mine drainage metagenome</name>
    <dbReference type="NCBI Taxonomy" id="410659"/>
    <lineage>
        <taxon>unclassified sequences</taxon>
        <taxon>metagenomes</taxon>
        <taxon>ecological metagenomes</taxon>
    </lineage>
</organism>
<sequence length="656" mass="73837">MKRRDFISMVPDRDTWPTVNVSELPRDRLELFNHRYKAINMYIDGEPIRDIETTTEISYKILQQLLNKCIEPGHDGRIKGYRALIPFLVRSPYKRTVVSAAKPLGGQGGFSGLLRQVLNKYPSIEDYLKKLILKRNSPERNVHEKSIRAKDLHQAFLKKLKKAGIESDQWPFNTKHLGLRSIQNFMNEVLDESFGRSVNVRGERAAIAHTAVSTGYEAFLNFEEPYDAVELDAYSINAFFVAEFETPEGTVTEIQLQRIWLIALIEVISQAILSYSIVYRSEVSADDVVGVIRKAVNDPVREPLTIPGLIYPKDGGFPAEVIPQCKGAIWGCILLDGALAHLSQAVHTRARKALGFSINWGPVAHFERRPNIERFFSSVSTNVFMRLPSTTGSNPGKGRAVDAEKQSLKYKIKASDGEQLFAIYVAQYNATPSEGNSYNSPLEVLQHFTQNKGEHFLLRKLPIKPIGTILIPLLKVCTVRGGRANGRRPYIQFEGVRYTNSVLAQSSGLTGHKLTIEIDESDLRVCKAYLQNGSEFGTLQAGGRWYLTKHSLRTRKIINSLAYKKIITLLNNEDPIQIYMDYLSKSKKSKSKLNLNPQAATEAVRVALESGLKKKIHSTIEKNAQIERPIKDLKTPSSLMGPLPDLNQLYKNNNKA</sequence>
<comment type="caution">
    <text evidence="1">The sequence shown here is derived from an EMBL/GenBank/DDBJ whole genome shotgun (WGS) entry which is preliminary data.</text>
</comment>
<proteinExistence type="predicted"/>
<evidence type="ECO:0000313" key="1">
    <source>
        <dbReference type="EMBL" id="OIQ98567.1"/>
    </source>
</evidence>
<reference evidence="1" key="1">
    <citation type="submission" date="2016-10" db="EMBL/GenBank/DDBJ databases">
        <title>Sequence of Gallionella enrichment culture.</title>
        <authorList>
            <person name="Poehlein A."/>
            <person name="Muehling M."/>
            <person name="Daniel R."/>
        </authorList>
    </citation>
    <scope>NUCLEOTIDE SEQUENCE</scope>
</reference>
<dbReference type="AlphaFoldDB" id="A0A1J5S347"/>
<dbReference type="GO" id="GO:0003676">
    <property type="term" value="F:nucleic acid binding"/>
    <property type="evidence" value="ECO:0007669"/>
    <property type="project" value="InterPro"/>
</dbReference>
<gene>
    <name evidence="1" type="ORF">GALL_193920</name>
</gene>
<dbReference type="EMBL" id="MLJW01000117">
    <property type="protein sequence ID" value="OIQ98567.1"/>
    <property type="molecule type" value="Genomic_DNA"/>
</dbReference>
<accession>A0A1J5S347</accession>
<evidence type="ECO:0008006" key="2">
    <source>
        <dbReference type="Google" id="ProtNLM"/>
    </source>
</evidence>
<dbReference type="InterPro" id="IPR036397">
    <property type="entry name" value="RNaseH_sf"/>
</dbReference>
<dbReference type="Gene3D" id="3.30.420.10">
    <property type="entry name" value="Ribonuclease H-like superfamily/Ribonuclease H"/>
    <property type="match status" value="1"/>
</dbReference>